<evidence type="ECO:0000256" key="2">
    <source>
        <dbReference type="SAM" id="Phobius"/>
    </source>
</evidence>
<feature type="transmembrane region" description="Helical" evidence="2">
    <location>
        <begin position="35"/>
        <end position="54"/>
    </location>
</feature>
<evidence type="ECO:0000313" key="6">
    <source>
        <dbReference type="Proteomes" id="UP000663828"/>
    </source>
</evidence>
<evidence type="ECO:0000259" key="3">
    <source>
        <dbReference type="Pfam" id="PF15072"/>
    </source>
</evidence>
<sequence>MVNTTVTFENNRLSSMMPQSVVVNSERSLPIQRQIYLILAIILLSIILLPNIFAIRTDHDDFTFHLLFIVHSSFLILFFVSTMIYANIGDGITTICSLLLLASYKTIHYLIRYRFCQMNSRHDFLITTSQLTGIFVFVITFIFWTYLLVRTNRFEKKVQPTNQTRIFYSLLSLSLMLAISSFILSIRNEADFALHHIIILSIGIPFVFIWCTVGILMIEKMSTNDGNQSIDCDEIEELLANENPIEQINTKSQITIISKETCVSQPPRAACVTQVQNMSLSLSKSSTQREDNSDDNGNKSKLALSTVKTSSIPGPVGLLPVLQTSEDLRRLKDDKTARDAVLTNEENTSFKRPKTSSDLFSLNIINYPSYAIALQQLQDSFACEPISIQTALIKARLGIKKRIPLMCAAVTHYDRQENTILLDKSGHIRATFIGDDEKLDSFNIRVGHTLVLRNVAVFTSTRHRHHYVNIHLQNIIAIQDPLSDMFSMPSSQQDKPTKCLLSSIENEISAYEDSSKSNNETFHLFSQFDHDESDQPPLKKMNTNFKSSSNSAFNHIKLKASSPSKTKFQETVASKPKPTFKPPVQPTNLSNNKFPPTAITVTPPLSVTGNELLQVVEKPIDADFNAADFVDDEFFSTW</sequence>
<feature type="transmembrane region" description="Helical" evidence="2">
    <location>
        <begin position="123"/>
        <end position="146"/>
    </location>
</feature>
<feature type="transmembrane region" description="Helical" evidence="2">
    <location>
        <begin position="92"/>
        <end position="111"/>
    </location>
</feature>
<feature type="transmembrane region" description="Helical" evidence="2">
    <location>
        <begin position="166"/>
        <end position="185"/>
    </location>
</feature>
<evidence type="ECO:0000256" key="1">
    <source>
        <dbReference type="SAM" id="MobiDB-lite"/>
    </source>
</evidence>
<feature type="region of interest" description="Disordered" evidence="1">
    <location>
        <begin position="574"/>
        <end position="596"/>
    </location>
</feature>
<dbReference type="InterPro" id="IPR056691">
    <property type="entry name" value="DUF7789"/>
</dbReference>
<evidence type="ECO:0000313" key="5">
    <source>
        <dbReference type="EMBL" id="CAF0834151.1"/>
    </source>
</evidence>
<dbReference type="PANTHER" id="PTHR14523">
    <property type="entry name" value="UNCHARACTERIZED PROTEIN C17ORF53 HOMOLOG"/>
    <property type="match status" value="1"/>
</dbReference>
<feature type="transmembrane region" description="Helical" evidence="2">
    <location>
        <begin position="197"/>
        <end position="218"/>
    </location>
</feature>
<reference evidence="5" key="1">
    <citation type="submission" date="2021-02" db="EMBL/GenBank/DDBJ databases">
        <authorList>
            <person name="Nowell W R."/>
        </authorList>
    </citation>
    <scope>NUCLEOTIDE SEQUENCE</scope>
</reference>
<name>A0A813V0C4_ADIRI</name>
<dbReference type="Pfam" id="PF25044">
    <property type="entry name" value="DUF7789"/>
    <property type="match status" value="1"/>
</dbReference>
<dbReference type="AlphaFoldDB" id="A0A813V0C4"/>
<dbReference type="InterPro" id="IPR058570">
    <property type="entry name" value="HROB_OB"/>
</dbReference>
<evidence type="ECO:0000259" key="4">
    <source>
        <dbReference type="Pfam" id="PF25044"/>
    </source>
</evidence>
<gene>
    <name evidence="5" type="ORF">XAT740_LOCUS4618</name>
</gene>
<keyword evidence="2" id="KW-0812">Transmembrane</keyword>
<feature type="transmembrane region" description="Helical" evidence="2">
    <location>
        <begin position="66"/>
        <end position="86"/>
    </location>
</feature>
<keyword evidence="2" id="KW-0472">Membrane</keyword>
<dbReference type="GO" id="GO:0000725">
    <property type="term" value="P:recombinational repair"/>
    <property type="evidence" value="ECO:0007669"/>
    <property type="project" value="InterPro"/>
</dbReference>
<comment type="caution">
    <text evidence="5">The sequence shown here is derived from an EMBL/GenBank/DDBJ whole genome shotgun (WGS) entry which is preliminary data.</text>
</comment>
<dbReference type="Proteomes" id="UP000663828">
    <property type="component" value="Unassembled WGS sequence"/>
</dbReference>
<accession>A0A813V0C4</accession>
<dbReference type="Pfam" id="PF15072">
    <property type="entry name" value="HROB"/>
    <property type="match status" value="1"/>
</dbReference>
<keyword evidence="6" id="KW-1185">Reference proteome</keyword>
<dbReference type="EMBL" id="CAJNOR010000191">
    <property type="protein sequence ID" value="CAF0834151.1"/>
    <property type="molecule type" value="Genomic_DNA"/>
</dbReference>
<feature type="domain" description="Homologous recombination OB-fold protein OB-fold" evidence="3">
    <location>
        <begin position="401"/>
        <end position="478"/>
    </location>
</feature>
<dbReference type="InterPro" id="IPR028045">
    <property type="entry name" value="HROB"/>
</dbReference>
<organism evidence="5 6">
    <name type="scientific">Adineta ricciae</name>
    <name type="common">Rotifer</name>
    <dbReference type="NCBI Taxonomy" id="249248"/>
    <lineage>
        <taxon>Eukaryota</taxon>
        <taxon>Metazoa</taxon>
        <taxon>Spiralia</taxon>
        <taxon>Gnathifera</taxon>
        <taxon>Rotifera</taxon>
        <taxon>Eurotatoria</taxon>
        <taxon>Bdelloidea</taxon>
        <taxon>Adinetida</taxon>
        <taxon>Adinetidae</taxon>
        <taxon>Adineta</taxon>
    </lineage>
</organism>
<dbReference type="PANTHER" id="PTHR14523:SF1">
    <property type="entry name" value="HOMOLOGOUS RECOMBINATION OB-FOLD PROTEIN"/>
    <property type="match status" value="1"/>
</dbReference>
<protein>
    <submittedName>
        <fullName evidence="5">Uncharacterized protein</fullName>
    </submittedName>
</protein>
<feature type="domain" description="DUF7789" evidence="4">
    <location>
        <begin position="161"/>
        <end position="216"/>
    </location>
</feature>
<keyword evidence="2" id="KW-1133">Transmembrane helix</keyword>
<proteinExistence type="predicted"/>
<feature type="compositionally biased region" description="Polar residues" evidence="1">
    <location>
        <begin position="586"/>
        <end position="596"/>
    </location>
</feature>